<sequence length="40" mass="4284">MSIFSIAACSQSKNIYLNGAEGSHSGLRYSTTDKSFSLNP</sequence>
<evidence type="ECO:0000313" key="2">
    <source>
        <dbReference type="EMBL" id="EIJ72883.1"/>
    </source>
</evidence>
<reference evidence="2 3" key="1">
    <citation type="submission" date="2012-02" db="EMBL/GenBank/DDBJ databases">
        <authorList>
            <person name="Harkins D.M."/>
            <person name="Madupu R."/>
            <person name="Durkin A.S."/>
            <person name="Torralba M."/>
            <person name="Methe B."/>
            <person name="Sutton G.G."/>
            <person name="Nelson K.E."/>
        </authorList>
    </citation>
    <scope>NUCLEOTIDE SEQUENCE [LARGE SCALE GENOMIC DNA]</scope>
    <source>
        <strain evidence="2 3">HK385</strain>
    </source>
</reference>
<evidence type="ECO:0000256" key="1">
    <source>
        <dbReference type="SAM" id="MobiDB-lite"/>
    </source>
</evidence>
<evidence type="ECO:0008006" key="4">
    <source>
        <dbReference type="Google" id="ProtNLM"/>
    </source>
</evidence>
<organism evidence="2 3">
    <name type="scientific">Haemophilus parahaemolyticus HK385</name>
    <dbReference type="NCBI Taxonomy" id="1095744"/>
    <lineage>
        <taxon>Bacteria</taxon>
        <taxon>Pseudomonadati</taxon>
        <taxon>Pseudomonadota</taxon>
        <taxon>Gammaproteobacteria</taxon>
        <taxon>Pasteurellales</taxon>
        <taxon>Pasteurellaceae</taxon>
        <taxon>Haemophilus</taxon>
    </lineage>
</organism>
<proteinExistence type="predicted"/>
<gene>
    <name evidence="2" type="ORF">HMPREF1050_0083</name>
</gene>
<comment type="caution">
    <text evidence="2">The sequence shown here is derived from an EMBL/GenBank/DDBJ whole genome shotgun (WGS) entry which is preliminary data.</text>
</comment>
<evidence type="ECO:0000313" key="3">
    <source>
        <dbReference type="Proteomes" id="UP000003016"/>
    </source>
</evidence>
<accession>A0ABN0F276</accession>
<name>A0ABN0F276_HAEPH</name>
<feature type="compositionally biased region" description="Polar residues" evidence="1">
    <location>
        <begin position="28"/>
        <end position="40"/>
    </location>
</feature>
<keyword evidence="3" id="KW-1185">Reference proteome</keyword>
<dbReference type="Proteomes" id="UP000003016">
    <property type="component" value="Unassembled WGS sequence"/>
</dbReference>
<feature type="region of interest" description="Disordered" evidence="1">
    <location>
        <begin position="20"/>
        <end position="40"/>
    </location>
</feature>
<dbReference type="EMBL" id="AJSW01000008">
    <property type="protein sequence ID" value="EIJ72883.1"/>
    <property type="molecule type" value="Genomic_DNA"/>
</dbReference>
<protein>
    <recommendedName>
        <fullName evidence="4">Lipoprotein</fullName>
    </recommendedName>
</protein>